<dbReference type="Pfam" id="PF09411">
    <property type="entry name" value="PagL"/>
    <property type="match status" value="1"/>
</dbReference>
<name>A0A0K8P3R7_PISS1</name>
<dbReference type="Gene3D" id="2.40.160.20">
    <property type="match status" value="1"/>
</dbReference>
<dbReference type="Proteomes" id="UP000037660">
    <property type="component" value="Unassembled WGS sequence"/>
</dbReference>
<dbReference type="AlphaFoldDB" id="A0A0K8P3R7"/>
<protein>
    <recommendedName>
        <fullName evidence="4">Acyloxyacyl hydrolase</fullName>
    </recommendedName>
</protein>
<evidence type="ECO:0000256" key="1">
    <source>
        <dbReference type="SAM" id="SignalP"/>
    </source>
</evidence>
<keyword evidence="3" id="KW-1185">Reference proteome</keyword>
<dbReference type="EMBL" id="BBYR01000044">
    <property type="protein sequence ID" value="GAP37204.1"/>
    <property type="molecule type" value="Genomic_DNA"/>
</dbReference>
<dbReference type="RefSeq" id="WP_054021156.1">
    <property type="nucleotide sequence ID" value="NZ_BBYR01000044.1"/>
</dbReference>
<evidence type="ECO:0008006" key="4">
    <source>
        <dbReference type="Google" id="ProtNLM"/>
    </source>
</evidence>
<evidence type="ECO:0000313" key="2">
    <source>
        <dbReference type="EMBL" id="GAP37204.1"/>
    </source>
</evidence>
<sequence length="227" mass="23174">MPAGIAALPAWALALVVGGLGAPALAAPPPADRAMDLRAEAAAGDDPATATASANASASASAGRRELWAPFPAAAPGRAFVQAGAGEHAAQVAVGLAWDGRGSRALGSGRLSGAWELVLGHWRGTAAEPASGVTQVGLTPLLRWTPAGSPWFAEAGIGLHLVSPRYRNGDKRFGTRFNFGDVLAVGRRLGGAAGAELSLRLQHFSNGGLRRPNPGEEFLQLRLAWAL</sequence>
<accession>A0A0K8P3R7</accession>
<comment type="caution">
    <text evidence="2">The sequence shown here is derived from an EMBL/GenBank/DDBJ whole genome shotgun (WGS) entry which is preliminary data.</text>
</comment>
<dbReference type="OrthoDB" id="5297282at2"/>
<evidence type="ECO:0000313" key="3">
    <source>
        <dbReference type="Proteomes" id="UP000037660"/>
    </source>
</evidence>
<reference evidence="3" key="1">
    <citation type="submission" date="2015-07" db="EMBL/GenBank/DDBJ databases">
        <title>Discovery of a poly(ethylene terephthalate assimilation.</title>
        <authorList>
            <person name="Yoshida S."/>
            <person name="Hiraga K."/>
            <person name="Takehana T."/>
            <person name="Taniguchi I."/>
            <person name="Yamaji H."/>
            <person name="Maeda Y."/>
            <person name="Toyohara K."/>
            <person name="Miyamoto K."/>
            <person name="Kimura Y."/>
            <person name="Oda K."/>
        </authorList>
    </citation>
    <scope>NUCLEOTIDE SEQUENCE [LARGE SCALE GENOMIC DNA]</scope>
    <source>
        <strain evidence="3">NBRC 110686 / TISTR 2288 / 201-F6</strain>
    </source>
</reference>
<proteinExistence type="predicted"/>
<organism evidence="2 3">
    <name type="scientific">Piscinibacter sakaiensis</name>
    <name type="common">Ideonella sakaiensis</name>
    <dbReference type="NCBI Taxonomy" id="1547922"/>
    <lineage>
        <taxon>Bacteria</taxon>
        <taxon>Pseudomonadati</taxon>
        <taxon>Pseudomonadota</taxon>
        <taxon>Betaproteobacteria</taxon>
        <taxon>Burkholderiales</taxon>
        <taxon>Sphaerotilaceae</taxon>
        <taxon>Piscinibacter</taxon>
    </lineage>
</organism>
<feature type="signal peptide" evidence="1">
    <location>
        <begin position="1"/>
        <end position="26"/>
    </location>
</feature>
<dbReference type="InterPro" id="IPR018550">
    <property type="entry name" value="Lipid-A_deacylase-rel"/>
</dbReference>
<reference evidence="2 3" key="2">
    <citation type="journal article" date="2016" name="Science">
        <title>A bacterium that degrades and assimilates poly(ethylene terephthalate).</title>
        <authorList>
            <person name="Yoshida S."/>
            <person name="Hiraga K."/>
            <person name="Takehana T."/>
            <person name="Taniguchi I."/>
            <person name="Yamaji H."/>
            <person name="Maeda Y."/>
            <person name="Toyohara K."/>
            <person name="Miyamoto K."/>
            <person name="Kimura Y."/>
            <person name="Oda K."/>
        </authorList>
    </citation>
    <scope>NUCLEOTIDE SEQUENCE [LARGE SCALE GENOMIC DNA]</scope>
    <source>
        <strain evidence="3">NBRC 110686 / TISTR 2288 / 201-F6</strain>
    </source>
</reference>
<feature type="chain" id="PRO_5005513663" description="Acyloxyacyl hydrolase" evidence="1">
    <location>
        <begin position="27"/>
        <end position="227"/>
    </location>
</feature>
<gene>
    <name evidence="2" type="ORF">ISF6_3059</name>
</gene>
<dbReference type="STRING" id="1547922.ISF6_3059"/>
<keyword evidence="1" id="KW-0732">Signal</keyword>